<dbReference type="Proteomes" id="UP000521748">
    <property type="component" value="Unassembled WGS sequence"/>
</dbReference>
<organism evidence="2 3">
    <name type="scientific">Psychromicrobium silvestre</name>
    <dbReference type="NCBI Taxonomy" id="1645614"/>
    <lineage>
        <taxon>Bacteria</taxon>
        <taxon>Bacillati</taxon>
        <taxon>Actinomycetota</taxon>
        <taxon>Actinomycetes</taxon>
        <taxon>Micrococcales</taxon>
        <taxon>Micrococcaceae</taxon>
        <taxon>Psychromicrobium</taxon>
    </lineage>
</organism>
<proteinExistence type="predicted"/>
<keyword evidence="1" id="KW-1133">Transmembrane helix</keyword>
<accession>A0A7Y9S6B5</accession>
<comment type="caution">
    <text evidence="2">The sequence shown here is derived from an EMBL/GenBank/DDBJ whole genome shotgun (WGS) entry which is preliminary data.</text>
</comment>
<keyword evidence="3" id="KW-1185">Reference proteome</keyword>
<dbReference type="RefSeq" id="WP_179388962.1">
    <property type="nucleotide sequence ID" value="NZ_JACBYQ010000001.1"/>
</dbReference>
<dbReference type="AlphaFoldDB" id="A0A7Y9S6B5"/>
<sequence length="89" mass="9383">MSNQETPNAPERAGVRISTLVWGVLLIAIGALIVVGRYSSLDLDPRLAMIGILLLAGVALVFGGVLSAISRSRTSRQTEQADPEPLELG</sequence>
<feature type="transmembrane region" description="Helical" evidence="1">
    <location>
        <begin position="20"/>
        <end position="41"/>
    </location>
</feature>
<evidence type="ECO:0000313" key="2">
    <source>
        <dbReference type="EMBL" id="NYE95313.1"/>
    </source>
</evidence>
<gene>
    <name evidence="2" type="ORF">FHU41_001534</name>
</gene>
<name>A0A7Y9S6B5_9MICC</name>
<protein>
    <submittedName>
        <fullName evidence="2">Drug/metabolite transporter (DMT)-like permease</fullName>
    </submittedName>
</protein>
<dbReference type="EMBL" id="JACBYQ010000001">
    <property type="protein sequence ID" value="NYE95313.1"/>
    <property type="molecule type" value="Genomic_DNA"/>
</dbReference>
<evidence type="ECO:0000256" key="1">
    <source>
        <dbReference type="SAM" id="Phobius"/>
    </source>
</evidence>
<feature type="transmembrane region" description="Helical" evidence="1">
    <location>
        <begin position="47"/>
        <end position="69"/>
    </location>
</feature>
<keyword evidence="1" id="KW-0472">Membrane</keyword>
<evidence type="ECO:0000313" key="3">
    <source>
        <dbReference type="Proteomes" id="UP000521748"/>
    </source>
</evidence>
<keyword evidence="1" id="KW-0812">Transmembrane</keyword>
<reference evidence="2 3" key="1">
    <citation type="submission" date="2020-07" db="EMBL/GenBank/DDBJ databases">
        <title>Sequencing the genomes of 1000 actinobacteria strains.</title>
        <authorList>
            <person name="Klenk H.-P."/>
        </authorList>
    </citation>
    <scope>NUCLEOTIDE SEQUENCE [LARGE SCALE GENOMIC DNA]</scope>
    <source>
        <strain evidence="2 3">DSM 102047</strain>
    </source>
</reference>